<accession>A0A5J4Z7H7</accession>
<dbReference type="PANTHER" id="PTHR12510">
    <property type="entry name" value="TROPONIN C-AKIN-1 PROTEIN"/>
    <property type="match status" value="1"/>
</dbReference>
<keyword evidence="6" id="KW-0808">Transferase</keyword>
<proteinExistence type="inferred from homology"/>
<comment type="similarity">
    <text evidence="1 3">Belongs to the gamma-glutamylcyclotransferase family.</text>
</comment>
<dbReference type="Pfam" id="PF06094">
    <property type="entry name" value="GGACT"/>
    <property type="match status" value="1"/>
</dbReference>
<organism evidence="6 7">
    <name type="scientific">Porphyridium purpureum</name>
    <name type="common">Red alga</name>
    <name type="synonym">Porphyridium cruentum</name>
    <dbReference type="NCBI Taxonomy" id="35688"/>
    <lineage>
        <taxon>Eukaryota</taxon>
        <taxon>Rhodophyta</taxon>
        <taxon>Bangiophyceae</taxon>
        <taxon>Porphyridiales</taxon>
        <taxon>Porphyridiaceae</taxon>
        <taxon>Porphyridium</taxon>
    </lineage>
</organism>
<sequence length="322" mass="34709">MSIARGVRWAFSFLLENRVQGFSCQRMISGAAPVVHVGAVLASTGRASPRSAPCGAGGRTSATGQYVGAHLHQRPLGSVSLSCAAQMHTDTKKKPADVNGHSVASAAVGVAKVAHPSTMATGILHADGTSELMNELVRCLNQASGSWHLVFVYGTLKRSFPNSHLLSNAMFVGEFRTVQQYPLVVGGPWFSPYLLNMQGKGQKVKGEVYIVDDGELAKLDELENIGVNYTRKVIPVDVDDGAESPVSAEPVEPHAQPRNRLHVHAYLKCNYTPDLVKKTWLDEYQDRRYVPRHKRPNASPATSPATSLSTSSKPSERVAAVS</sequence>
<keyword evidence="7" id="KW-1185">Reference proteome</keyword>
<comment type="caution">
    <text evidence="6">The sequence shown here is derived from an EMBL/GenBank/DDBJ whole genome shotgun (WGS) entry which is preliminary data.</text>
</comment>
<dbReference type="Gene3D" id="3.10.490.10">
    <property type="entry name" value="Gamma-glutamyl cyclotransferase-like"/>
    <property type="match status" value="1"/>
</dbReference>
<dbReference type="CDD" id="cd06661">
    <property type="entry name" value="GGCT_like"/>
    <property type="match status" value="1"/>
</dbReference>
<evidence type="ECO:0000313" key="7">
    <source>
        <dbReference type="Proteomes" id="UP000324585"/>
    </source>
</evidence>
<evidence type="ECO:0000313" key="6">
    <source>
        <dbReference type="EMBL" id="KAA8498944.1"/>
    </source>
</evidence>
<dbReference type="PANTHER" id="PTHR12510:SF4">
    <property type="entry name" value="GAMMA-GLUTAMYLAMINECYCLOTRANSFERASE"/>
    <property type="match status" value="1"/>
</dbReference>
<reference evidence="7" key="1">
    <citation type="journal article" date="2019" name="Nat. Commun.">
        <title>Expansion of phycobilisome linker gene families in mesophilic red algae.</title>
        <authorList>
            <person name="Lee J."/>
            <person name="Kim D."/>
            <person name="Bhattacharya D."/>
            <person name="Yoon H.S."/>
        </authorList>
    </citation>
    <scope>NUCLEOTIDE SEQUENCE [LARGE SCALE GENOMIC DNA]</scope>
    <source>
        <strain evidence="7">CCMP 1328</strain>
    </source>
</reference>
<evidence type="ECO:0000259" key="5">
    <source>
        <dbReference type="Pfam" id="PF06094"/>
    </source>
</evidence>
<dbReference type="AlphaFoldDB" id="A0A5J4Z7H7"/>
<dbReference type="SUPFAM" id="SSF110857">
    <property type="entry name" value="Gamma-glutamyl cyclotransferase-like"/>
    <property type="match status" value="1"/>
</dbReference>
<dbReference type="GO" id="GO:0016740">
    <property type="term" value="F:transferase activity"/>
    <property type="evidence" value="ECO:0007669"/>
    <property type="project" value="UniProtKB-KW"/>
</dbReference>
<evidence type="ECO:0000256" key="2">
    <source>
        <dbReference type="PIRSR" id="PIRSR639126-1"/>
    </source>
</evidence>
<evidence type="ECO:0000256" key="1">
    <source>
        <dbReference type="ARBA" id="ARBA00008861"/>
    </source>
</evidence>
<dbReference type="OrthoDB" id="113620at2759"/>
<protein>
    <recommendedName>
        <fullName evidence="3">Gamma-glutamylcyclotransferase family protein</fullName>
    </recommendedName>
</protein>
<evidence type="ECO:0000256" key="3">
    <source>
        <dbReference type="RuleBase" id="RU367036"/>
    </source>
</evidence>
<feature type="compositionally biased region" description="Low complexity" evidence="4">
    <location>
        <begin position="298"/>
        <end position="313"/>
    </location>
</feature>
<dbReference type="GO" id="GO:0005829">
    <property type="term" value="C:cytosol"/>
    <property type="evidence" value="ECO:0007669"/>
    <property type="project" value="TreeGrafter"/>
</dbReference>
<dbReference type="Proteomes" id="UP000324585">
    <property type="component" value="Unassembled WGS sequence"/>
</dbReference>
<name>A0A5J4Z7H7_PORPP</name>
<dbReference type="EMBL" id="VRMN01000001">
    <property type="protein sequence ID" value="KAA8498944.1"/>
    <property type="molecule type" value="Genomic_DNA"/>
</dbReference>
<feature type="active site" description="Proton acceptor" evidence="2">
    <location>
        <position position="223"/>
    </location>
</feature>
<dbReference type="InterPro" id="IPR036568">
    <property type="entry name" value="GGCT-like_sf"/>
</dbReference>
<gene>
    <name evidence="6" type="ORF">FVE85_6529</name>
</gene>
<dbReference type="InterPro" id="IPR009288">
    <property type="entry name" value="AIG2-like_dom"/>
</dbReference>
<feature type="domain" description="Gamma-glutamylcyclotransferase AIG2-like" evidence="5">
    <location>
        <begin position="150"/>
        <end position="246"/>
    </location>
</feature>
<dbReference type="InterPro" id="IPR013024">
    <property type="entry name" value="GGCT-like"/>
</dbReference>
<dbReference type="InterPro" id="IPR039126">
    <property type="entry name" value="GGACT"/>
</dbReference>
<feature type="region of interest" description="Disordered" evidence="4">
    <location>
        <begin position="289"/>
        <end position="322"/>
    </location>
</feature>
<dbReference type="GO" id="GO:0061929">
    <property type="term" value="F:gamma-glutamylaminecyclotransferase activity"/>
    <property type="evidence" value="ECO:0007669"/>
    <property type="project" value="InterPro"/>
</dbReference>
<evidence type="ECO:0000256" key="4">
    <source>
        <dbReference type="SAM" id="MobiDB-lite"/>
    </source>
</evidence>